<accession>A0ABV6NGR3</accession>
<dbReference type="Gene3D" id="3.30.70.360">
    <property type="match status" value="1"/>
</dbReference>
<organism evidence="2 3">
    <name type="scientific">Halalkalibacter alkalisediminis</name>
    <dbReference type="NCBI Taxonomy" id="935616"/>
    <lineage>
        <taxon>Bacteria</taxon>
        <taxon>Bacillati</taxon>
        <taxon>Bacillota</taxon>
        <taxon>Bacilli</taxon>
        <taxon>Bacillales</taxon>
        <taxon>Bacillaceae</taxon>
        <taxon>Halalkalibacter</taxon>
    </lineage>
</organism>
<dbReference type="InterPro" id="IPR017439">
    <property type="entry name" value="Amidohydrolase"/>
</dbReference>
<evidence type="ECO:0000313" key="3">
    <source>
        <dbReference type="Proteomes" id="UP001589833"/>
    </source>
</evidence>
<evidence type="ECO:0000313" key="2">
    <source>
        <dbReference type="EMBL" id="MFC0559967.1"/>
    </source>
</evidence>
<sequence length="403" mass="43964">MSRKGGASMVRIEQLMTWRRHLHREPELSFQEIRTTSYIIEQLQGLPGVQLRSGIDQIGVHTGVLAIVGNGNGPIVGLRADIDALPITENTGASYQSCNSGIMHACGHDGHTAMLLGAVHTLSSLYQLGTLRGTVKCLFQPAEESEDAQGKTGAQYVLEKGVLDDVEAILALHLDPELSLGKIKLQSGPVMANVNTFQLTILGTGGHGAYPEQTVDPIWLTSVVLPYLYSLPSRKLAAHEPSVLSICQISGGASTNVIPSDVMLRGTIRTYSEEARIKLVEELKRGLQIIIQLGGSYDLHVHQGEPALLNDPELTQMIEELIKEMEPNCTVIQQSFGMGGEDFSHFTRKIPGAMLFLGAQAESKTSLHQPTFNFDERAMELGMRILVDGALRMIRRRRNPNGS</sequence>
<dbReference type="PANTHER" id="PTHR11014">
    <property type="entry name" value="PEPTIDASE M20 FAMILY MEMBER"/>
    <property type="match status" value="1"/>
</dbReference>
<dbReference type="NCBIfam" id="TIGR01891">
    <property type="entry name" value="amidohydrolases"/>
    <property type="match status" value="1"/>
</dbReference>
<protein>
    <submittedName>
        <fullName evidence="2">M20 family metallopeptidase</fullName>
    </submittedName>
</protein>
<dbReference type="Gene3D" id="3.40.630.10">
    <property type="entry name" value="Zn peptidases"/>
    <property type="match status" value="1"/>
</dbReference>
<evidence type="ECO:0000259" key="1">
    <source>
        <dbReference type="Pfam" id="PF07687"/>
    </source>
</evidence>
<dbReference type="SUPFAM" id="SSF53187">
    <property type="entry name" value="Zn-dependent exopeptidases"/>
    <property type="match status" value="1"/>
</dbReference>
<dbReference type="PANTHER" id="PTHR11014:SF63">
    <property type="entry name" value="METALLOPEPTIDASE, PUTATIVE (AFU_ORTHOLOGUE AFUA_6G09600)-RELATED"/>
    <property type="match status" value="1"/>
</dbReference>
<dbReference type="Pfam" id="PF01546">
    <property type="entry name" value="Peptidase_M20"/>
    <property type="match status" value="1"/>
</dbReference>
<proteinExistence type="predicted"/>
<comment type="caution">
    <text evidence="2">The sequence shown here is derived from an EMBL/GenBank/DDBJ whole genome shotgun (WGS) entry which is preliminary data.</text>
</comment>
<gene>
    <name evidence="2" type="ORF">ACFFH4_12980</name>
</gene>
<keyword evidence="3" id="KW-1185">Reference proteome</keyword>
<dbReference type="CDD" id="cd03886">
    <property type="entry name" value="M20_Acy1"/>
    <property type="match status" value="1"/>
</dbReference>
<feature type="domain" description="Peptidase M20 dimerisation" evidence="1">
    <location>
        <begin position="195"/>
        <end position="284"/>
    </location>
</feature>
<dbReference type="InterPro" id="IPR002933">
    <property type="entry name" value="Peptidase_M20"/>
</dbReference>
<name>A0ABV6NGR3_9BACI</name>
<dbReference type="InterPro" id="IPR011650">
    <property type="entry name" value="Peptidase_M20_dimer"/>
</dbReference>
<dbReference type="PIRSF" id="PIRSF005962">
    <property type="entry name" value="Pept_M20D_amidohydro"/>
    <property type="match status" value="1"/>
</dbReference>
<dbReference type="EMBL" id="JBHLTR010000017">
    <property type="protein sequence ID" value="MFC0559967.1"/>
    <property type="molecule type" value="Genomic_DNA"/>
</dbReference>
<dbReference type="Proteomes" id="UP001589833">
    <property type="component" value="Unassembled WGS sequence"/>
</dbReference>
<dbReference type="InterPro" id="IPR036264">
    <property type="entry name" value="Bact_exopeptidase_dim_dom"/>
</dbReference>
<dbReference type="Pfam" id="PF07687">
    <property type="entry name" value="M20_dimer"/>
    <property type="match status" value="1"/>
</dbReference>
<dbReference type="SUPFAM" id="SSF55031">
    <property type="entry name" value="Bacterial exopeptidase dimerisation domain"/>
    <property type="match status" value="1"/>
</dbReference>
<reference evidence="2 3" key="1">
    <citation type="submission" date="2024-09" db="EMBL/GenBank/DDBJ databases">
        <authorList>
            <person name="Sun Q."/>
            <person name="Mori K."/>
        </authorList>
    </citation>
    <scope>NUCLEOTIDE SEQUENCE [LARGE SCALE GENOMIC DNA]</scope>
    <source>
        <strain evidence="2 3">NCAIM B.02301</strain>
    </source>
</reference>